<dbReference type="Proteomes" id="UP001185028">
    <property type="component" value="Unassembled WGS sequence"/>
</dbReference>
<accession>A0ABU1J2A8</accession>
<reference evidence="2 3" key="1">
    <citation type="submission" date="2023-07" db="EMBL/GenBank/DDBJ databases">
        <title>Genomic Encyclopedia of Type Strains, Phase IV (KMG-IV): sequencing the most valuable type-strain genomes for metagenomic binning, comparative biology and taxonomic classification.</title>
        <authorList>
            <person name="Goeker M."/>
        </authorList>
    </citation>
    <scope>NUCLEOTIDE SEQUENCE [LARGE SCALE GENOMIC DNA]</scope>
    <source>
        <strain evidence="2 3">DSM 22170</strain>
    </source>
</reference>
<protein>
    <submittedName>
        <fullName evidence="2">Phospholipid N-methyltransferase</fullName>
    </submittedName>
</protein>
<dbReference type="RefSeq" id="WP_308422654.1">
    <property type="nucleotide sequence ID" value="NZ_BMMB01000007.1"/>
</dbReference>
<dbReference type="InterPro" id="IPR029063">
    <property type="entry name" value="SAM-dependent_MTases_sf"/>
</dbReference>
<name>A0ABU1J2A8_9BACL</name>
<dbReference type="SUPFAM" id="SSF53335">
    <property type="entry name" value="S-adenosyl-L-methionine-dependent methyltransferases"/>
    <property type="match status" value="1"/>
</dbReference>
<evidence type="ECO:0000259" key="1">
    <source>
        <dbReference type="Pfam" id="PF13649"/>
    </source>
</evidence>
<keyword evidence="3" id="KW-1185">Reference proteome</keyword>
<proteinExistence type="predicted"/>
<comment type="caution">
    <text evidence="2">The sequence shown here is derived from an EMBL/GenBank/DDBJ whole genome shotgun (WGS) entry which is preliminary data.</text>
</comment>
<dbReference type="InterPro" id="IPR041698">
    <property type="entry name" value="Methyltransf_25"/>
</dbReference>
<dbReference type="Gene3D" id="3.40.50.150">
    <property type="entry name" value="Vaccinia Virus protein VP39"/>
    <property type="match status" value="1"/>
</dbReference>
<feature type="domain" description="Methyltransferase" evidence="1">
    <location>
        <begin position="47"/>
        <end position="144"/>
    </location>
</feature>
<gene>
    <name evidence="2" type="ORF">JOC58_002634</name>
</gene>
<evidence type="ECO:0000313" key="2">
    <source>
        <dbReference type="EMBL" id="MDR6244737.1"/>
    </source>
</evidence>
<dbReference type="Pfam" id="PF13649">
    <property type="entry name" value="Methyltransf_25"/>
    <property type="match status" value="1"/>
</dbReference>
<organism evidence="2 3">
    <name type="scientific">Paenibacillus hunanensis</name>
    <dbReference type="NCBI Taxonomy" id="539262"/>
    <lineage>
        <taxon>Bacteria</taxon>
        <taxon>Bacillati</taxon>
        <taxon>Bacillota</taxon>
        <taxon>Bacilli</taxon>
        <taxon>Bacillales</taxon>
        <taxon>Paenibacillaceae</taxon>
        <taxon>Paenibacillus</taxon>
    </lineage>
</organism>
<sequence>MMKIREGFLFAHRFFGDPKRVGSVMPSSRFLAEQMVKPIAWDNVREIAELGSGTGAITSFIQKHAGDEVDVILFEMDKQMREYIRKQYPQFPCYTNARHLTQKMNELNITELDCVVSGLPFFNFSVSMRQALLEQVVQALKPGGLFITYQYSLQMKRMLADTFIIEAIHFVPFNIPPAFVYVCRKK</sequence>
<dbReference type="EMBL" id="JAVDQH010000009">
    <property type="protein sequence ID" value="MDR6244737.1"/>
    <property type="molecule type" value="Genomic_DNA"/>
</dbReference>
<dbReference type="CDD" id="cd02440">
    <property type="entry name" value="AdoMet_MTases"/>
    <property type="match status" value="1"/>
</dbReference>
<evidence type="ECO:0000313" key="3">
    <source>
        <dbReference type="Proteomes" id="UP001185028"/>
    </source>
</evidence>